<dbReference type="SUPFAM" id="SSF53850">
    <property type="entry name" value="Periplasmic binding protein-like II"/>
    <property type="match status" value="1"/>
</dbReference>
<dbReference type="Pfam" id="PF01547">
    <property type="entry name" value="SBP_bac_1"/>
    <property type="match status" value="1"/>
</dbReference>
<dbReference type="RefSeq" id="WP_060531854.1">
    <property type="nucleotide sequence ID" value="NZ_CP013023.1"/>
</dbReference>
<dbReference type="EMBL" id="CP013023">
    <property type="protein sequence ID" value="ANF95175.1"/>
    <property type="molecule type" value="Genomic_DNA"/>
</dbReference>
<organism evidence="6 7">
    <name type="scientific">Paenibacillus bovis</name>
    <dbReference type="NCBI Taxonomy" id="1616788"/>
    <lineage>
        <taxon>Bacteria</taxon>
        <taxon>Bacillati</taxon>
        <taxon>Bacillota</taxon>
        <taxon>Bacilli</taxon>
        <taxon>Bacillales</taxon>
        <taxon>Paenibacillaceae</taxon>
        <taxon>Paenibacillus</taxon>
    </lineage>
</organism>
<keyword evidence="1" id="KW-1003">Cell membrane</keyword>
<evidence type="ECO:0000313" key="7">
    <source>
        <dbReference type="Proteomes" id="UP000078148"/>
    </source>
</evidence>
<keyword evidence="5" id="KW-0449">Lipoprotein</keyword>
<evidence type="ECO:0000256" key="2">
    <source>
        <dbReference type="ARBA" id="ARBA00022729"/>
    </source>
</evidence>
<keyword evidence="2" id="KW-0732">Signal</keyword>
<keyword evidence="7" id="KW-1185">Reference proteome</keyword>
<gene>
    <name evidence="6" type="ORF">AR543_03405</name>
</gene>
<evidence type="ECO:0000256" key="3">
    <source>
        <dbReference type="ARBA" id="ARBA00023136"/>
    </source>
</evidence>
<reference evidence="7" key="1">
    <citation type="submission" date="2015-10" db="EMBL/GenBank/DDBJ databases">
        <title>Genome of Paenibacillus bovis sp. nov.</title>
        <authorList>
            <person name="Wu Z."/>
            <person name="Gao C."/>
            <person name="Liu Z."/>
            <person name="Zheng H."/>
        </authorList>
    </citation>
    <scope>NUCLEOTIDE SEQUENCE [LARGE SCALE GENOMIC DNA]</scope>
    <source>
        <strain evidence="7">BD3526</strain>
    </source>
</reference>
<accession>A0A172ZC00</accession>
<evidence type="ECO:0000256" key="5">
    <source>
        <dbReference type="ARBA" id="ARBA00023288"/>
    </source>
</evidence>
<dbReference type="PANTHER" id="PTHR43649:SF33">
    <property type="entry name" value="POLYGALACTURONAN_RHAMNOGALACTURONAN-BINDING PROTEIN YTCQ"/>
    <property type="match status" value="1"/>
</dbReference>
<dbReference type="InterPro" id="IPR006059">
    <property type="entry name" value="SBP"/>
</dbReference>
<dbReference type="InterPro" id="IPR050490">
    <property type="entry name" value="Bact_solute-bd_prot1"/>
</dbReference>
<proteinExistence type="predicted"/>
<reference evidence="6 7" key="2">
    <citation type="journal article" date="2016" name="Int. J. Syst. Evol. Microbiol.">
        <title>Paenibacillus bovis sp. nov., isolated from raw yak (Bos grunniens) milk.</title>
        <authorList>
            <person name="Gao C."/>
            <person name="Han J."/>
            <person name="Liu Z."/>
            <person name="Xu X."/>
            <person name="Hang F."/>
            <person name="Wu Z."/>
        </authorList>
    </citation>
    <scope>NUCLEOTIDE SEQUENCE [LARGE SCALE GENOMIC DNA]</scope>
    <source>
        <strain evidence="6 7">BD3526</strain>
    </source>
</reference>
<dbReference type="AlphaFoldDB" id="A0A172ZC00"/>
<keyword evidence="4" id="KW-0564">Palmitate</keyword>
<dbReference type="Proteomes" id="UP000078148">
    <property type="component" value="Chromosome"/>
</dbReference>
<dbReference type="KEGG" id="pbv:AR543_03405"/>
<dbReference type="Gene3D" id="3.40.190.10">
    <property type="entry name" value="Periplasmic binding protein-like II"/>
    <property type="match status" value="1"/>
</dbReference>
<sequence length="430" mass="47997">MKTTTVWRTSIAILLIAAMLVGCGGKDKQSTASQPARNASGELEGNLVVWTFFDQVEDMAAQFMKENPKVKVEVKTFPGDDYQTKLLTALQSGQNVPDVFDLERSYIGKFIDSKYLSDLSAMGAEDLVANYVPYVQALGRASDNTIRAVSDHSSPGGFWYIRENAQKYLGTDDPDQISDMVNSWDKIIALGQKVEQQSQGQVHLISNSGDLFDIEAYNTEPWVKDGKLNIDPKWEQYYTIQQQINDNNVDAKLSFMSAGWGNALNDGSVVLTTMPAWASFMIDNDNGAAKGKYGVARTPEGYYNGGTYRGIYRESPNQELAYEFIKYIAGEKWQQHNLEATGNMPGNAKVYEKNLNTFTSEITGDQKVMKVYYDVVKDLPALQPDKYSEEILSTWRKVAKEGITNHTDYAAVLANFTKQVQNAFPEIQAP</sequence>
<dbReference type="PROSITE" id="PS51257">
    <property type="entry name" value="PROKAR_LIPOPROTEIN"/>
    <property type="match status" value="1"/>
</dbReference>
<protein>
    <recommendedName>
        <fullName evidence="8">ABC transporter substrate-binding protein</fullName>
    </recommendedName>
</protein>
<keyword evidence="3" id="KW-0472">Membrane</keyword>
<evidence type="ECO:0000256" key="4">
    <source>
        <dbReference type="ARBA" id="ARBA00023139"/>
    </source>
</evidence>
<evidence type="ECO:0000256" key="1">
    <source>
        <dbReference type="ARBA" id="ARBA00022475"/>
    </source>
</evidence>
<dbReference type="STRING" id="1616788.AR543_03405"/>
<dbReference type="OrthoDB" id="55273at2"/>
<evidence type="ECO:0000313" key="6">
    <source>
        <dbReference type="EMBL" id="ANF95175.1"/>
    </source>
</evidence>
<evidence type="ECO:0008006" key="8">
    <source>
        <dbReference type="Google" id="ProtNLM"/>
    </source>
</evidence>
<name>A0A172ZC00_9BACL</name>
<dbReference type="PANTHER" id="PTHR43649">
    <property type="entry name" value="ARABINOSE-BINDING PROTEIN-RELATED"/>
    <property type="match status" value="1"/>
</dbReference>